<accession>A0A8B4QA85</accession>
<evidence type="ECO:0000313" key="9">
    <source>
        <dbReference type="EMBL" id="TDR39035.1"/>
    </source>
</evidence>
<evidence type="ECO:0000256" key="2">
    <source>
        <dbReference type="ARBA" id="ARBA00022695"/>
    </source>
</evidence>
<proteinExistence type="predicted"/>
<keyword evidence="4" id="KW-0067">ATP-binding</keyword>
<evidence type="ECO:0000313" key="8">
    <source>
        <dbReference type="EMBL" id="STX09571.1"/>
    </source>
</evidence>
<evidence type="ECO:0000313" key="10">
    <source>
        <dbReference type="Proteomes" id="UP000254330"/>
    </source>
</evidence>
<evidence type="ECO:0000313" key="11">
    <source>
        <dbReference type="Proteomes" id="UP000294641"/>
    </source>
</evidence>
<dbReference type="EMBL" id="SNZG01000013">
    <property type="protein sequence ID" value="TDR39035.1"/>
    <property type="molecule type" value="Genomic_DNA"/>
</dbReference>
<dbReference type="EMBL" id="UGNP01000001">
    <property type="protein sequence ID" value="STX09571.1"/>
    <property type="molecule type" value="Genomic_DNA"/>
</dbReference>
<dbReference type="SUPFAM" id="SSF140931">
    <property type="entry name" value="Fic-like"/>
    <property type="match status" value="1"/>
</dbReference>
<dbReference type="Gene3D" id="1.10.3290.10">
    <property type="entry name" value="Fido-like domain"/>
    <property type="match status" value="1"/>
</dbReference>
<evidence type="ECO:0000256" key="7">
    <source>
        <dbReference type="ARBA" id="ARBA00048696"/>
    </source>
</evidence>
<dbReference type="GO" id="GO:0005524">
    <property type="term" value="F:ATP binding"/>
    <property type="evidence" value="ECO:0007669"/>
    <property type="project" value="UniProtKB-KW"/>
</dbReference>
<evidence type="ECO:0000256" key="3">
    <source>
        <dbReference type="ARBA" id="ARBA00022741"/>
    </source>
</evidence>
<dbReference type="Proteomes" id="UP000294641">
    <property type="component" value="Unassembled WGS sequence"/>
</dbReference>
<dbReference type="EC" id="2.7.7.108" evidence="5"/>
<name>A0A8B4QA85_9BACL</name>
<gene>
    <name evidence="9" type="ORF">DFR61_11331</name>
    <name evidence="8" type="ORF">NCTC10597_01258</name>
</gene>
<sequence>MDPYIDPHTKVLINKLNISDEQDLINIEAQLLIAGIIDIDRNLHDVDFLDFKSISIIYKYLFGELYSWAGEFRTINIYKNEKVLNGLSINYSHHSNIQKI</sequence>
<dbReference type="InterPro" id="IPR036597">
    <property type="entry name" value="Fido-like_dom_sf"/>
</dbReference>
<reference evidence="9 11" key="2">
    <citation type="submission" date="2019-03" db="EMBL/GenBank/DDBJ databases">
        <title>Genomic Encyclopedia of Type Strains, Phase IV (KMG-IV): sequencing the most valuable type-strain genomes for metagenomic binning, comparative biology and taxonomic classification.</title>
        <authorList>
            <person name="Goeker M."/>
        </authorList>
    </citation>
    <scope>NUCLEOTIDE SEQUENCE [LARGE SCALE GENOMIC DNA]</scope>
    <source>
        <strain evidence="9 11">DSM 20580</strain>
    </source>
</reference>
<dbReference type="Proteomes" id="UP000254330">
    <property type="component" value="Unassembled WGS sequence"/>
</dbReference>
<evidence type="ECO:0000256" key="4">
    <source>
        <dbReference type="ARBA" id="ARBA00022840"/>
    </source>
</evidence>
<keyword evidence="2" id="KW-0548">Nucleotidyltransferase</keyword>
<comment type="catalytic activity">
    <reaction evidence="7">
        <text>L-tyrosyl-[protein] + ATP = O-(5'-adenylyl)-L-tyrosyl-[protein] + diphosphate</text>
        <dbReference type="Rhea" id="RHEA:54288"/>
        <dbReference type="Rhea" id="RHEA-COMP:10136"/>
        <dbReference type="Rhea" id="RHEA-COMP:13846"/>
        <dbReference type="ChEBI" id="CHEBI:30616"/>
        <dbReference type="ChEBI" id="CHEBI:33019"/>
        <dbReference type="ChEBI" id="CHEBI:46858"/>
        <dbReference type="ChEBI" id="CHEBI:83624"/>
        <dbReference type="EC" id="2.7.7.108"/>
    </reaction>
</comment>
<dbReference type="PANTHER" id="PTHR39560:SF1">
    <property type="entry name" value="PROTEIN ADENYLYLTRANSFERASE FIC-RELATED"/>
    <property type="match status" value="1"/>
</dbReference>
<keyword evidence="11" id="KW-1185">Reference proteome</keyword>
<protein>
    <recommendedName>
        <fullName evidence="5">protein adenylyltransferase</fullName>
        <ecNumber evidence="5">2.7.7.108</ecNumber>
    </recommendedName>
</protein>
<organism evidence="8 10">
    <name type="scientific">Kurthia zopfii</name>
    <dbReference type="NCBI Taxonomy" id="1650"/>
    <lineage>
        <taxon>Bacteria</taxon>
        <taxon>Bacillati</taxon>
        <taxon>Bacillota</taxon>
        <taxon>Bacilli</taxon>
        <taxon>Bacillales</taxon>
        <taxon>Caryophanaceae</taxon>
        <taxon>Kurthia</taxon>
    </lineage>
</organism>
<dbReference type="GO" id="GO:0051302">
    <property type="term" value="P:regulation of cell division"/>
    <property type="evidence" value="ECO:0007669"/>
    <property type="project" value="TreeGrafter"/>
</dbReference>
<keyword evidence="3" id="KW-0547">Nucleotide-binding</keyword>
<evidence type="ECO:0000256" key="1">
    <source>
        <dbReference type="ARBA" id="ARBA00022679"/>
    </source>
</evidence>
<comment type="catalytic activity">
    <reaction evidence="6">
        <text>L-threonyl-[protein] + ATP = 3-O-(5'-adenylyl)-L-threonyl-[protein] + diphosphate</text>
        <dbReference type="Rhea" id="RHEA:54292"/>
        <dbReference type="Rhea" id="RHEA-COMP:11060"/>
        <dbReference type="Rhea" id="RHEA-COMP:13847"/>
        <dbReference type="ChEBI" id="CHEBI:30013"/>
        <dbReference type="ChEBI" id="CHEBI:30616"/>
        <dbReference type="ChEBI" id="CHEBI:33019"/>
        <dbReference type="ChEBI" id="CHEBI:138113"/>
        <dbReference type="EC" id="2.7.7.108"/>
    </reaction>
</comment>
<comment type="caution">
    <text evidence="8">The sequence shown here is derived from an EMBL/GenBank/DDBJ whole genome shotgun (WGS) entry which is preliminary data.</text>
</comment>
<dbReference type="AlphaFoldDB" id="A0A8B4QA85"/>
<dbReference type="RefSeq" id="WP_240605520.1">
    <property type="nucleotide sequence ID" value="NZ_BJUE01000125.1"/>
</dbReference>
<reference evidence="8 10" key="1">
    <citation type="submission" date="2018-06" db="EMBL/GenBank/DDBJ databases">
        <authorList>
            <consortium name="Pathogen Informatics"/>
            <person name="Doyle S."/>
        </authorList>
    </citation>
    <scope>NUCLEOTIDE SEQUENCE [LARGE SCALE GENOMIC DNA]</scope>
    <source>
        <strain evidence="8 10">NCTC10597</strain>
    </source>
</reference>
<keyword evidence="1" id="KW-0808">Transferase</keyword>
<evidence type="ECO:0000256" key="5">
    <source>
        <dbReference type="ARBA" id="ARBA00034531"/>
    </source>
</evidence>
<dbReference type="GO" id="GO:0070733">
    <property type="term" value="F:AMPylase activity"/>
    <property type="evidence" value="ECO:0007669"/>
    <property type="project" value="UniProtKB-EC"/>
</dbReference>
<evidence type="ECO:0000256" key="6">
    <source>
        <dbReference type="ARBA" id="ARBA00047939"/>
    </source>
</evidence>
<dbReference type="PANTHER" id="PTHR39560">
    <property type="entry name" value="PROTEIN ADENYLYLTRANSFERASE FIC-RELATED"/>
    <property type="match status" value="1"/>
</dbReference>